<organism evidence="2 3">
    <name type="scientific">Mucuna pruriens</name>
    <name type="common">Velvet bean</name>
    <name type="synonym">Dolichos pruriens</name>
    <dbReference type="NCBI Taxonomy" id="157652"/>
    <lineage>
        <taxon>Eukaryota</taxon>
        <taxon>Viridiplantae</taxon>
        <taxon>Streptophyta</taxon>
        <taxon>Embryophyta</taxon>
        <taxon>Tracheophyta</taxon>
        <taxon>Spermatophyta</taxon>
        <taxon>Magnoliopsida</taxon>
        <taxon>eudicotyledons</taxon>
        <taxon>Gunneridae</taxon>
        <taxon>Pentapetalae</taxon>
        <taxon>rosids</taxon>
        <taxon>fabids</taxon>
        <taxon>Fabales</taxon>
        <taxon>Fabaceae</taxon>
        <taxon>Papilionoideae</taxon>
        <taxon>50 kb inversion clade</taxon>
        <taxon>NPAAA clade</taxon>
        <taxon>indigoferoid/millettioid clade</taxon>
        <taxon>Phaseoleae</taxon>
        <taxon>Mucuna</taxon>
    </lineage>
</organism>
<evidence type="ECO:0000256" key="1">
    <source>
        <dbReference type="SAM" id="MobiDB-lite"/>
    </source>
</evidence>
<keyword evidence="3" id="KW-1185">Reference proteome</keyword>
<sequence length="96" mass="10748">KQRRATRVVLLKHHNPLLITLWGSLPTKPRIKSHFLCMTYPLIIHLLGPQKVINMSPLLTNKTLNTPSIGAQGSGPTPTIIIHFDQPVGPQSQDKW</sequence>
<evidence type="ECO:0000313" key="3">
    <source>
        <dbReference type="Proteomes" id="UP000257109"/>
    </source>
</evidence>
<reference evidence="2" key="1">
    <citation type="submission" date="2018-05" db="EMBL/GenBank/DDBJ databases">
        <title>Draft genome of Mucuna pruriens seed.</title>
        <authorList>
            <person name="Nnadi N.E."/>
            <person name="Vos R."/>
            <person name="Hasami M.H."/>
            <person name="Devisetty U.K."/>
            <person name="Aguiy J.C."/>
        </authorList>
    </citation>
    <scope>NUCLEOTIDE SEQUENCE [LARGE SCALE GENOMIC DNA]</scope>
    <source>
        <strain evidence="2">JCA_2017</strain>
    </source>
</reference>
<dbReference type="Proteomes" id="UP000257109">
    <property type="component" value="Unassembled WGS sequence"/>
</dbReference>
<dbReference type="EMBL" id="QJKJ01006075">
    <property type="protein sequence ID" value="RDX88017.1"/>
    <property type="molecule type" value="Genomic_DNA"/>
</dbReference>
<comment type="caution">
    <text evidence="2">The sequence shown here is derived from an EMBL/GenBank/DDBJ whole genome shotgun (WGS) entry which is preliminary data.</text>
</comment>
<gene>
    <name evidence="2" type="ORF">CR513_30450</name>
</gene>
<feature type="region of interest" description="Disordered" evidence="1">
    <location>
        <begin position="76"/>
        <end position="96"/>
    </location>
</feature>
<evidence type="ECO:0000313" key="2">
    <source>
        <dbReference type="EMBL" id="RDX88017.1"/>
    </source>
</evidence>
<feature type="non-terminal residue" evidence="2">
    <location>
        <position position="1"/>
    </location>
</feature>
<protein>
    <submittedName>
        <fullName evidence="2">Uncharacterized protein</fullName>
    </submittedName>
</protein>
<name>A0A371GBT1_MUCPR</name>
<proteinExistence type="predicted"/>
<accession>A0A371GBT1</accession>
<dbReference type="AlphaFoldDB" id="A0A371GBT1"/>